<gene>
    <name evidence="6" type="ORF">GCM10009745_13830</name>
</gene>
<dbReference type="Proteomes" id="UP001500280">
    <property type="component" value="Unassembled WGS sequence"/>
</dbReference>
<keyword evidence="3 5" id="KW-1133">Transmembrane helix</keyword>
<feature type="transmembrane region" description="Helical" evidence="5">
    <location>
        <begin position="295"/>
        <end position="316"/>
    </location>
</feature>
<accession>A0ABN2GJE8</accession>
<dbReference type="InterPro" id="IPR011701">
    <property type="entry name" value="MFS"/>
</dbReference>
<dbReference type="Pfam" id="PF07690">
    <property type="entry name" value="MFS_1"/>
    <property type="match status" value="1"/>
</dbReference>
<evidence type="ECO:0000256" key="4">
    <source>
        <dbReference type="ARBA" id="ARBA00023136"/>
    </source>
</evidence>
<reference evidence="6 7" key="1">
    <citation type="journal article" date="2019" name="Int. J. Syst. Evol. Microbiol.">
        <title>The Global Catalogue of Microorganisms (GCM) 10K type strain sequencing project: providing services to taxonomists for standard genome sequencing and annotation.</title>
        <authorList>
            <consortium name="The Broad Institute Genomics Platform"/>
            <consortium name="The Broad Institute Genome Sequencing Center for Infectious Disease"/>
            <person name="Wu L."/>
            <person name="Ma J."/>
        </authorList>
    </citation>
    <scope>NUCLEOTIDE SEQUENCE [LARGE SCALE GENOMIC DNA]</scope>
    <source>
        <strain evidence="6 7">JCM 14307</strain>
    </source>
</reference>
<feature type="transmembrane region" description="Helical" evidence="5">
    <location>
        <begin position="351"/>
        <end position="374"/>
    </location>
</feature>
<dbReference type="PANTHER" id="PTHR23514:SF13">
    <property type="entry name" value="INNER MEMBRANE PROTEIN YBJJ"/>
    <property type="match status" value="1"/>
</dbReference>
<evidence type="ECO:0000256" key="3">
    <source>
        <dbReference type="ARBA" id="ARBA00022989"/>
    </source>
</evidence>
<feature type="transmembrane region" description="Helical" evidence="5">
    <location>
        <begin position="270"/>
        <end position="289"/>
    </location>
</feature>
<proteinExistence type="predicted"/>
<keyword evidence="2 5" id="KW-0812">Transmembrane</keyword>
<dbReference type="InterPro" id="IPR036259">
    <property type="entry name" value="MFS_trans_sf"/>
</dbReference>
<dbReference type="SUPFAM" id="SSF103473">
    <property type="entry name" value="MFS general substrate transporter"/>
    <property type="match status" value="1"/>
</dbReference>
<dbReference type="PANTHER" id="PTHR23514">
    <property type="entry name" value="BYPASS OF STOP CODON PROTEIN 6"/>
    <property type="match status" value="1"/>
</dbReference>
<evidence type="ECO:0000313" key="6">
    <source>
        <dbReference type="EMBL" id="GAA1672279.1"/>
    </source>
</evidence>
<protein>
    <submittedName>
        <fullName evidence="6">MFS transporter</fullName>
    </submittedName>
</protein>
<feature type="transmembrane region" description="Helical" evidence="5">
    <location>
        <begin position="164"/>
        <end position="183"/>
    </location>
</feature>
<keyword evidence="7" id="KW-1185">Reference proteome</keyword>
<keyword evidence="4 5" id="KW-0472">Membrane</keyword>
<feature type="transmembrane region" description="Helical" evidence="5">
    <location>
        <begin position="74"/>
        <end position="92"/>
    </location>
</feature>
<sequence>MRDEFRRSQLAIAALFGFLGFQYSTWAARIPMLKSSLDLSNAQVGLLLLATGIGAAIAFPIVTFLMRRLGSRRLALVACVGLTLVLLGLAVVPNQPVALAVMLIDGVLVACLNVAMNAQGTALEVKYERNTMAKLHAAFSGGIFTAALIASAVTAATTNLLTHFTLGAAILAALATLASRSLLPTDLPTTEKAKGKLTIPSRTIAWLAVAMVFVTVVEGAMNDWSALYLKEIIGAPPAVLPLGIAVVSATMLLTRLFADSRRAAWGDRQVVLAGTTIAGTALSAALLIGGLIPTLIGFACVGLGMAAATPCLYAAAAKQGPNALTLVATMGTLGLLAGPPAIGALTNATTLLYGMAAVALSALLVTACTTQITWTPTREPEPARATD</sequence>
<feature type="transmembrane region" description="Helical" evidence="5">
    <location>
        <begin position="98"/>
        <end position="116"/>
    </location>
</feature>
<dbReference type="Gene3D" id="1.20.1250.20">
    <property type="entry name" value="MFS general substrate transporter like domains"/>
    <property type="match status" value="2"/>
</dbReference>
<evidence type="ECO:0000256" key="2">
    <source>
        <dbReference type="ARBA" id="ARBA00022692"/>
    </source>
</evidence>
<evidence type="ECO:0000256" key="5">
    <source>
        <dbReference type="SAM" id="Phobius"/>
    </source>
</evidence>
<feature type="transmembrane region" description="Helical" evidence="5">
    <location>
        <begin position="204"/>
        <end position="221"/>
    </location>
</feature>
<dbReference type="InterPro" id="IPR051788">
    <property type="entry name" value="MFS_Transporter"/>
</dbReference>
<name>A0ABN2GJE8_9ACTN</name>
<comment type="subcellular location">
    <subcellularLocation>
        <location evidence="1">Membrane</location>
        <topology evidence="1">Multi-pass membrane protein</topology>
    </subcellularLocation>
</comment>
<feature type="transmembrane region" description="Helical" evidence="5">
    <location>
        <begin position="323"/>
        <end position="345"/>
    </location>
</feature>
<dbReference type="EMBL" id="BAAANF010000003">
    <property type="protein sequence ID" value="GAA1672279.1"/>
    <property type="molecule type" value="Genomic_DNA"/>
</dbReference>
<organism evidence="6 7">
    <name type="scientific">Kribbella yunnanensis</name>
    <dbReference type="NCBI Taxonomy" id="190194"/>
    <lineage>
        <taxon>Bacteria</taxon>
        <taxon>Bacillati</taxon>
        <taxon>Actinomycetota</taxon>
        <taxon>Actinomycetes</taxon>
        <taxon>Propionibacteriales</taxon>
        <taxon>Kribbellaceae</taxon>
        <taxon>Kribbella</taxon>
    </lineage>
</organism>
<feature type="transmembrane region" description="Helical" evidence="5">
    <location>
        <begin position="43"/>
        <end position="62"/>
    </location>
</feature>
<comment type="caution">
    <text evidence="6">The sequence shown here is derived from an EMBL/GenBank/DDBJ whole genome shotgun (WGS) entry which is preliminary data.</text>
</comment>
<evidence type="ECO:0000313" key="7">
    <source>
        <dbReference type="Proteomes" id="UP001500280"/>
    </source>
</evidence>
<feature type="transmembrane region" description="Helical" evidence="5">
    <location>
        <begin position="137"/>
        <end position="158"/>
    </location>
</feature>
<feature type="transmembrane region" description="Helical" evidence="5">
    <location>
        <begin position="233"/>
        <end position="258"/>
    </location>
</feature>
<evidence type="ECO:0000256" key="1">
    <source>
        <dbReference type="ARBA" id="ARBA00004141"/>
    </source>
</evidence>
<dbReference type="CDD" id="cd17393">
    <property type="entry name" value="MFS_MosC_like"/>
    <property type="match status" value="1"/>
</dbReference>